<comment type="caution">
    <text evidence="3">The sequence shown here is derived from an EMBL/GenBank/DDBJ whole genome shotgun (WGS) entry which is preliminary data.</text>
</comment>
<dbReference type="PANTHER" id="PTHR47160">
    <property type="entry name" value="PUTATIVE-RELATED"/>
    <property type="match status" value="1"/>
</dbReference>
<evidence type="ECO:0000313" key="4">
    <source>
        <dbReference type="Proteomes" id="UP000475862"/>
    </source>
</evidence>
<dbReference type="Proteomes" id="UP000475862">
    <property type="component" value="Unassembled WGS sequence"/>
</dbReference>
<gene>
    <name evidence="3" type="ORF">AGLY_003345</name>
</gene>
<feature type="compositionally biased region" description="Polar residues" evidence="1">
    <location>
        <begin position="72"/>
        <end position="82"/>
    </location>
</feature>
<organism evidence="3 4">
    <name type="scientific">Aphis glycines</name>
    <name type="common">Soybean aphid</name>
    <dbReference type="NCBI Taxonomy" id="307491"/>
    <lineage>
        <taxon>Eukaryota</taxon>
        <taxon>Metazoa</taxon>
        <taxon>Ecdysozoa</taxon>
        <taxon>Arthropoda</taxon>
        <taxon>Hexapoda</taxon>
        <taxon>Insecta</taxon>
        <taxon>Pterygota</taxon>
        <taxon>Neoptera</taxon>
        <taxon>Paraneoptera</taxon>
        <taxon>Hemiptera</taxon>
        <taxon>Sternorrhyncha</taxon>
        <taxon>Aphidomorpha</taxon>
        <taxon>Aphidoidea</taxon>
        <taxon>Aphididae</taxon>
        <taxon>Aphidini</taxon>
        <taxon>Aphis</taxon>
        <taxon>Aphis</taxon>
    </lineage>
</organism>
<feature type="domain" description="MULE transposase" evidence="2">
    <location>
        <begin position="189"/>
        <end position="285"/>
    </location>
</feature>
<accession>A0A6G0U096</accession>
<dbReference type="EMBL" id="VYZN01000010">
    <property type="protein sequence ID" value="KAE9542484.1"/>
    <property type="molecule type" value="Genomic_DNA"/>
</dbReference>
<keyword evidence="4" id="KW-1185">Reference proteome</keyword>
<proteinExistence type="predicted"/>
<dbReference type="Gene3D" id="2.20.25.240">
    <property type="match status" value="1"/>
</dbReference>
<dbReference type="PANTHER" id="PTHR47160:SF10">
    <property type="entry name" value="MULE TRANSPOSASE DOMAIN-CONTAINING PROTEIN"/>
    <property type="match status" value="1"/>
</dbReference>
<dbReference type="OrthoDB" id="6587150at2759"/>
<protein>
    <recommendedName>
        <fullName evidence="2">MULE transposase domain-containing protein</fullName>
    </recommendedName>
</protein>
<evidence type="ECO:0000256" key="1">
    <source>
        <dbReference type="SAM" id="MobiDB-lite"/>
    </source>
</evidence>
<sequence length="464" mass="54335">MNFTIISSERKKDLILYNNSKYYKKDYVKYLDAFKWQCIHKKCTAKIYVDQAVKNILKDESTHNVNHHQETESSITKKSFSNGLKRKSEDELERPSKVINRGILTNPELAQTLTGTDINNVYQCLYRSRRSSYPKLPTDIIEVINVISVRQIKTVQDENFILVVDAVNKIICFSTESNLKLLCSVDKIFVDGTFTYCPKYFLQLFTIHIFKNGHYIPLVYFLLPDKCKDTYALSFRYVVEKCSEINLLFTPSKIVSDFEEAIHIGAKTIWPEIQIVGCRFHLTQNWWKHIQSLGLSKEYKDASSEIGNWLKWVFGLPLLNPEEVTDCFTTDLMSVSPDDERIIKFCDYLVEYYIDEDAKFNPRIWASREITSERTKNSCESFHSKLNSQFTKAHPNIFIFTHVLNKKIQTDTYIHINGINIEKNSKNSAFKKKQQSIKNLSNDLNDNKISRFTYLKRVSEYYQK</sequence>
<reference evidence="3 4" key="1">
    <citation type="submission" date="2019-08" db="EMBL/GenBank/DDBJ databases">
        <title>The genome of the soybean aphid Biotype 1, its phylome, world population structure and adaptation to the North American continent.</title>
        <authorList>
            <person name="Giordano R."/>
            <person name="Donthu R.K."/>
            <person name="Hernandez A.G."/>
            <person name="Wright C.L."/>
            <person name="Zimin A.V."/>
        </authorList>
    </citation>
    <scope>NUCLEOTIDE SEQUENCE [LARGE SCALE GENOMIC DNA]</scope>
    <source>
        <tissue evidence="3">Whole aphids</tissue>
    </source>
</reference>
<name>A0A6G0U096_APHGL</name>
<evidence type="ECO:0000259" key="2">
    <source>
        <dbReference type="Pfam" id="PF10551"/>
    </source>
</evidence>
<feature type="region of interest" description="Disordered" evidence="1">
    <location>
        <begin position="61"/>
        <end position="93"/>
    </location>
</feature>
<dbReference type="Pfam" id="PF10551">
    <property type="entry name" value="MULE"/>
    <property type="match status" value="1"/>
</dbReference>
<evidence type="ECO:0000313" key="3">
    <source>
        <dbReference type="EMBL" id="KAE9542484.1"/>
    </source>
</evidence>
<dbReference type="AlphaFoldDB" id="A0A6G0U096"/>
<dbReference type="InterPro" id="IPR018289">
    <property type="entry name" value="MULE_transposase_dom"/>
</dbReference>
<feature type="compositionally biased region" description="Basic and acidic residues" evidence="1">
    <location>
        <begin position="61"/>
        <end position="71"/>
    </location>
</feature>